<accession>A0A4Q7N334</accession>
<feature type="signal peptide" evidence="16">
    <location>
        <begin position="1"/>
        <end position="20"/>
    </location>
</feature>
<evidence type="ECO:0000256" key="5">
    <source>
        <dbReference type="ARBA" id="ARBA00022496"/>
    </source>
</evidence>
<evidence type="ECO:0000259" key="18">
    <source>
        <dbReference type="Pfam" id="PF07715"/>
    </source>
</evidence>
<dbReference type="GO" id="GO:0015344">
    <property type="term" value="F:siderophore uptake transmembrane transporter activity"/>
    <property type="evidence" value="ECO:0007669"/>
    <property type="project" value="TreeGrafter"/>
</dbReference>
<keyword evidence="7 16" id="KW-0732">Signal</keyword>
<keyword evidence="5" id="KW-0410">Iron transport</keyword>
<dbReference type="Pfam" id="PF13715">
    <property type="entry name" value="CarbopepD_reg_2"/>
    <property type="match status" value="1"/>
</dbReference>
<dbReference type="PANTHER" id="PTHR32552">
    <property type="entry name" value="FERRICHROME IRON RECEPTOR-RELATED"/>
    <property type="match status" value="1"/>
</dbReference>
<dbReference type="Pfam" id="PF07715">
    <property type="entry name" value="Plug"/>
    <property type="match status" value="1"/>
</dbReference>
<dbReference type="GO" id="GO:0009279">
    <property type="term" value="C:cell outer membrane"/>
    <property type="evidence" value="ECO:0007669"/>
    <property type="project" value="UniProtKB-SubCell"/>
</dbReference>
<keyword evidence="6 14" id="KW-0812">Transmembrane</keyword>
<keyword evidence="3 14" id="KW-0813">Transport</keyword>
<evidence type="ECO:0000313" key="20">
    <source>
        <dbReference type="Proteomes" id="UP000293874"/>
    </source>
</evidence>
<evidence type="ECO:0000256" key="4">
    <source>
        <dbReference type="ARBA" id="ARBA00022452"/>
    </source>
</evidence>
<organism evidence="19 20">
    <name type="scientific">Pseudobacter ginsenosidimutans</name>
    <dbReference type="NCBI Taxonomy" id="661488"/>
    <lineage>
        <taxon>Bacteria</taxon>
        <taxon>Pseudomonadati</taxon>
        <taxon>Bacteroidota</taxon>
        <taxon>Chitinophagia</taxon>
        <taxon>Chitinophagales</taxon>
        <taxon>Chitinophagaceae</taxon>
        <taxon>Pseudobacter</taxon>
    </lineage>
</organism>
<dbReference type="InterPro" id="IPR037066">
    <property type="entry name" value="Plug_dom_sf"/>
</dbReference>
<keyword evidence="20" id="KW-1185">Reference proteome</keyword>
<evidence type="ECO:0000256" key="1">
    <source>
        <dbReference type="ARBA" id="ARBA00004571"/>
    </source>
</evidence>
<keyword evidence="8" id="KW-0408">Iron</keyword>
<comment type="caution">
    <text evidence="19">The sequence shown here is derived from an EMBL/GenBank/DDBJ whole genome shotgun (WGS) entry which is preliminary data.</text>
</comment>
<feature type="chain" id="PRO_5020877134" evidence="16">
    <location>
        <begin position="21"/>
        <end position="817"/>
    </location>
</feature>
<dbReference type="Pfam" id="PF00593">
    <property type="entry name" value="TonB_dep_Rec_b-barrel"/>
    <property type="match status" value="1"/>
</dbReference>
<dbReference type="Gene3D" id="2.170.130.10">
    <property type="entry name" value="TonB-dependent receptor, plug domain"/>
    <property type="match status" value="1"/>
</dbReference>
<evidence type="ECO:0000313" key="19">
    <source>
        <dbReference type="EMBL" id="RZS74775.1"/>
    </source>
</evidence>
<dbReference type="EMBL" id="SGXA01000001">
    <property type="protein sequence ID" value="RZS74775.1"/>
    <property type="molecule type" value="Genomic_DNA"/>
</dbReference>
<evidence type="ECO:0000256" key="3">
    <source>
        <dbReference type="ARBA" id="ARBA00022448"/>
    </source>
</evidence>
<evidence type="ECO:0000256" key="7">
    <source>
        <dbReference type="ARBA" id="ARBA00022729"/>
    </source>
</evidence>
<dbReference type="Gene3D" id="2.60.40.1120">
    <property type="entry name" value="Carboxypeptidase-like, regulatory domain"/>
    <property type="match status" value="1"/>
</dbReference>
<dbReference type="PROSITE" id="PS52016">
    <property type="entry name" value="TONB_DEPENDENT_REC_3"/>
    <property type="match status" value="1"/>
</dbReference>
<dbReference type="SUPFAM" id="SSF56935">
    <property type="entry name" value="Porins"/>
    <property type="match status" value="1"/>
</dbReference>
<dbReference type="Proteomes" id="UP000293874">
    <property type="component" value="Unassembled WGS sequence"/>
</dbReference>
<dbReference type="InterPro" id="IPR036942">
    <property type="entry name" value="Beta-barrel_TonB_sf"/>
</dbReference>
<dbReference type="PANTHER" id="PTHR32552:SF68">
    <property type="entry name" value="FERRICHROME OUTER MEMBRANE TRANSPORTER_PHAGE RECEPTOR"/>
    <property type="match status" value="1"/>
</dbReference>
<dbReference type="InterPro" id="IPR010105">
    <property type="entry name" value="TonB_sidphr_rcpt"/>
</dbReference>
<comment type="similarity">
    <text evidence="2 14 15">Belongs to the TonB-dependent receptor family.</text>
</comment>
<dbReference type="SUPFAM" id="SSF49452">
    <property type="entry name" value="Starch-binding domain-like"/>
    <property type="match status" value="1"/>
</dbReference>
<evidence type="ECO:0000256" key="10">
    <source>
        <dbReference type="ARBA" id="ARBA00023077"/>
    </source>
</evidence>
<evidence type="ECO:0000256" key="9">
    <source>
        <dbReference type="ARBA" id="ARBA00023065"/>
    </source>
</evidence>
<dbReference type="Gene3D" id="2.40.170.20">
    <property type="entry name" value="TonB-dependent receptor, beta-barrel domain"/>
    <property type="match status" value="1"/>
</dbReference>
<gene>
    <name evidence="19" type="ORF">EV199_0626</name>
</gene>
<comment type="subcellular location">
    <subcellularLocation>
        <location evidence="1 14">Cell outer membrane</location>
        <topology evidence="1 14">Multi-pass membrane protein</topology>
    </subcellularLocation>
</comment>
<dbReference type="GO" id="GO:0030246">
    <property type="term" value="F:carbohydrate binding"/>
    <property type="evidence" value="ECO:0007669"/>
    <property type="project" value="InterPro"/>
</dbReference>
<keyword evidence="10 15" id="KW-0798">TonB box</keyword>
<sequence>MKKILVALVLLTAGSTSLTARQLAAVQTATPVTEDGNAIVKGTIRTADGSPAAYVSVVLKGTSKFTVTDEDGNFQFTRINSGTYILEISLAGLETLEKNITVQEKETLALHIHLKENAKQLESVIVEGRRNLNGRPVTIGKLPIAPLDLPQAITVIGQQTLKEQQAMRLSDVIKNVNGIYLGTARGSTQETFYGRGYSFGANNMFKNGARLNTGTMPEISGLDRVEILKGSAAILYGNVAPGGILNMVTKKPKFNFGGEVSMRTGSYDLYKPSIDVFGPLSKSVAYRINTTYEKANSFRDDVHSTRYYVNPSFLFKLSERTELILEGDYLYHKFTPDFGIGSIGDSNLAPAGRNQFFGTPWQYAKSQQTTGTATIKHQLNDNWTINGTLSYQNYNRDYFSTERIQWSGAEDKYGDWKRPLGRTYTEEDYYLAQAFVNGKFKTGNLDHTLLAGIDADQITTIGKAFQIAGGTSYDVINLFNPSKYTRRTDMPNTWDTAKTKAPVVRFGAYVQDLIQLGEKWNLLAGIRWSYQDAKGIDTMRYNMINKNDTAFTGVSRTDKAFSPRVGLVYKPIPTTAIFASYSNSFTINSGSDLDGNPVKPSIVDQFELGIKNDLLNNKLSINVTAYRIINHNLAQMAPYLKNGDPNNNSLIKDLTGETTSDGVEVDIAAHPVQGMNIIAGYSYNNMRYTKTDSAGSNFVEGQRLVNSPAHTANASLFYTFSAKSLKGLRLGATAVYIGDRVAGWNNTFANRKAGIDRRIPIKGYTTLDLTAGYSWKNFSLLAKVTNLFNELNYIVHENYSVNPIAPRQFLATLAYRF</sequence>
<keyword evidence="13 14" id="KW-0998">Cell outer membrane</keyword>
<evidence type="ECO:0000256" key="2">
    <source>
        <dbReference type="ARBA" id="ARBA00009810"/>
    </source>
</evidence>
<feature type="domain" description="TonB-dependent receptor-like beta-barrel" evidence="17">
    <location>
        <begin position="324"/>
        <end position="787"/>
    </location>
</feature>
<evidence type="ECO:0000256" key="11">
    <source>
        <dbReference type="ARBA" id="ARBA00023136"/>
    </source>
</evidence>
<keyword evidence="9" id="KW-0406">Ion transport</keyword>
<evidence type="ECO:0000256" key="12">
    <source>
        <dbReference type="ARBA" id="ARBA00023170"/>
    </source>
</evidence>
<dbReference type="InterPro" id="IPR013784">
    <property type="entry name" value="Carb-bd-like_fold"/>
</dbReference>
<reference evidence="19 20" key="1">
    <citation type="submission" date="2019-02" db="EMBL/GenBank/DDBJ databases">
        <title>Genomic Encyclopedia of Type Strains, Phase IV (KMG-IV): sequencing the most valuable type-strain genomes for metagenomic binning, comparative biology and taxonomic classification.</title>
        <authorList>
            <person name="Goeker M."/>
        </authorList>
    </citation>
    <scope>NUCLEOTIDE SEQUENCE [LARGE SCALE GENOMIC DNA]</scope>
    <source>
        <strain evidence="19 20">DSM 18116</strain>
    </source>
</reference>
<dbReference type="AlphaFoldDB" id="A0A4Q7N334"/>
<evidence type="ECO:0000256" key="15">
    <source>
        <dbReference type="RuleBase" id="RU003357"/>
    </source>
</evidence>
<evidence type="ECO:0000256" key="16">
    <source>
        <dbReference type="SAM" id="SignalP"/>
    </source>
</evidence>
<evidence type="ECO:0000256" key="14">
    <source>
        <dbReference type="PROSITE-ProRule" id="PRU01360"/>
    </source>
</evidence>
<keyword evidence="11 14" id="KW-0472">Membrane</keyword>
<dbReference type="InterPro" id="IPR000531">
    <property type="entry name" value="Beta-barrel_TonB"/>
</dbReference>
<evidence type="ECO:0000256" key="13">
    <source>
        <dbReference type="ARBA" id="ARBA00023237"/>
    </source>
</evidence>
<evidence type="ECO:0000256" key="8">
    <source>
        <dbReference type="ARBA" id="ARBA00023004"/>
    </source>
</evidence>
<dbReference type="InterPro" id="IPR012910">
    <property type="entry name" value="Plug_dom"/>
</dbReference>
<dbReference type="NCBIfam" id="TIGR01783">
    <property type="entry name" value="TonB-siderophor"/>
    <property type="match status" value="1"/>
</dbReference>
<name>A0A4Q7N334_9BACT</name>
<keyword evidence="12 19" id="KW-0675">Receptor</keyword>
<dbReference type="RefSeq" id="WP_130539216.1">
    <property type="nucleotide sequence ID" value="NZ_SGXA01000001.1"/>
</dbReference>
<dbReference type="GO" id="GO:0038023">
    <property type="term" value="F:signaling receptor activity"/>
    <property type="evidence" value="ECO:0007669"/>
    <property type="project" value="InterPro"/>
</dbReference>
<proteinExistence type="inferred from homology"/>
<evidence type="ECO:0000256" key="6">
    <source>
        <dbReference type="ARBA" id="ARBA00022692"/>
    </source>
</evidence>
<protein>
    <submittedName>
        <fullName evidence="19">Iron complex outermembrane receptor protein</fullName>
    </submittedName>
</protein>
<feature type="domain" description="TonB-dependent receptor plug" evidence="18">
    <location>
        <begin position="147"/>
        <end position="244"/>
    </location>
</feature>
<dbReference type="InterPro" id="IPR039426">
    <property type="entry name" value="TonB-dep_rcpt-like"/>
</dbReference>
<keyword evidence="4 14" id="KW-1134">Transmembrane beta strand</keyword>
<evidence type="ECO:0000259" key="17">
    <source>
        <dbReference type="Pfam" id="PF00593"/>
    </source>
</evidence>
<dbReference type="GO" id="GO:0015891">
    <property type="term" value="P:siderophore transport"/>
    <property type="evidence" value="ECO:0007669"/>
    <property type="project" value="InterPro"/>
</dbReference>
<dbReference type="CDD" id="cd01347">
    <property type="entry name" value="ligand_gated_channel"/>
    <property type="match status" value="1"/>
</dbReference>